<dbReference type="EMBL" id="JARKIB010000256">
    <property type="protein sequence ID" value="KAJ7719153.1"/>
    <property type="molecule type" value="Genomic_DNA"/>
</dbReference>
<feature type="domain" description="DUF6532" evidence="1">
    <location>
        <begin position="8"/>
        <end position="194"/>
    </location>
</feature>
<sequence>MRTTSSQDALIRAARDLKLLAIQNRLPQDLDYRSGLSTVLLGRVSIWRGKVKAAALQIAFGHYSVQHDCAALVARLLDKQALIYPFKPDKRDLKTNEIVYGKPDNKRPYEHKGFPAVVSCFFKGPNSIAERVEAMFVRNSAGNLEASKSIVALACTGIWGVLDDYATGEHKPTDFDGSRVQDVYDVHIMLLERLEAKNAEQYRTLMEDIFNTASRGSQFAKGVKVPTVQQQEALSMLDWSD</sequence>
<organism evidence="2 3">
    <name type="scientific">Mycena metata</name>
    <dbReference type="NCBI Taxonomy" id="1033252"/>
    <lineage>
        <taxon>Eukaryota</taxon>
        <taxon>Fungi</taxon>
        <taxon>Dikarya</taxon>
        <taxon>Basidiomycota</taxon>
        <taxon>Agaricomycotina</taxon>
        <taxon>Agaricomycetes</taxon>
        <taxon>Agaricomycetidae</taxon>
        <taxon>Agaricales</taxon>
        <taxon>Marasmiineae</taxon>
        <taxon>Mycenaceae</taxon>
        <taxon>Mycena</taxon>
    </lineage>
</organism>
<gene>
    <name evidence="2" type="ORF">B0H16DRAFT_1475159</name>
</gene>
<proteinExistence type="predicted"/>
<dbReference type="AlphaFoldDB" id="A0AAD7HEV8"/>
<evidence type="ECO:0000259" key="1">
    <source>
        <dbReference type="Pfam" id="PF20149"/>
    </source>
</evidence>
<reference evidence="2" key="1">
    <citation type="submission" date="2023-03" db="EMBL/GenBank/DDBJ databases">
        <title>Massive genome expansion in bonnet fungi (Mycena s.s.) driven by repeated elements and novel gene families across ecological guilds.</title>
        <authorList>
            <consortium name="Lawrence Berkeley National Laboratory"/>
            <person name="Harder C.B."/>
            <person name="Miyauchi S."/>
            <person name="Viragh M."/>
            <person name="Kuo A."/>
            <person name="Thoen E."/>
            <person name="Andreopoulos B."/>
            <person name="Lu D."/>
            <person name="Skrede I."/>
            <person name="Drula E."/>
            <person name="Henrissat B."/>
            <person name="Morin E."/>
            <person name="Kohler A."/>
            <person name="Barry K."/>
            <person name="LaButti K."/>
            <person name="Morin E."/>
            <person name="Salamov A."/>
            <person name="Lipzen A."/>
            <person name="Mereny Z."/>
            <person name="Hegedus B."/>
            <person name="Baldrian P."/>
            <person name="Stursova M."/>
            <person name="Weitz H."/>
            <person name="Taylor A."/>
            <person name="Grigoriev I.V."/>
            <person name="Nagy L.G."/>
            <person name="Martin F."/>
            <person name="Kauserud H."/>
        </authorList>
    </citation>
    <scope>NUCLEOTIDE SEQUENCE</scope>
    <source>
        <strain evidence="2">CBHHK182m</strain>
    </source>
</reference>
<dbReference type="Pfam" id="PF20149">
    <property type="entry name" value="DUF6532"/>
    <property type="match status" value="1"/>
</dbReference>
<dbReference type="Proteomes" id="UP001215598">
    <property type="component" value="Unassembled WGS sequence"/>
</dbReference>
<protein>
    <recommendedName>
        <fullName evidence="1">DUF6532 domain-containing protein</fullName>
    </recommendedName>
</protein>
<name>A0AAD7HEV8_9AGAR</name>
<comment type="caution">
    <text evidence="2">The sequence shown here is derived from an EMBL/GenBank/DDBJ whole genome shotgun (WGS) entry which is preliminary data.</text>
</comment>
<accession>A0AAD7HEV8</accession>
<evidence type="ECO:0000313" key="3">
    <source>
        <dbReference type="Proteomes" id="UP001215598"/>
    </source>
</evidence>
<keyword evidence="3" id="KW-1185">Reference proteome</keyword>
<dbReference type="InterPro" id="IPR045341">
    <property type="entry name" value="DUF6532"/>
</dbReference>
<evidence type="ECO:0000313" key="2">
    <source>
        <dbReference type="EMBL" id="KAJ7719153.1"/>
    </source>
</evidence>